<protein>
    <recommendedName>
        <fullName evidence="4">Inheritance of peroxisomes protein 1</fullName>
    </recommendedName>
</protein>
<organism evidence="7 8">
    <name type="scientific">Debaryomyces fabryi</name>
    <dbReference type="NCBI Taxonomy" id="58627"/>
    <lineage>
        <taxon>Eukaryota</taxon>
        <taxon>Fungi</taxon>
        <taxon>Dikarya</taxon>
        <taxon>Ascomycota</taxon>
        <taxon>Saccharomycotina</taxon>
        <taxon>Pichiomycetes</taxon>
        <taxon>Debaryomycetaceae</taxon>
        <taxon>Debaryomyces</taxon>
    </lineage>
</organism>
<sequence>MGKHESLGSPAKSMQEKKMREGSSIAISRQDNQQEPIVKHTVNRANDSERSNSKKKEDVNIHNHNDHNEHNENNNKQIISHTSNNNSKKKKRRSKSKAKNNTKTKALNNENGLGDDEKRSKGHIDEKLNILNTHKIDAQVSLVRTPVLTPDENEDRETENQGSEHKPSVLDVNFKINPPIGTDQLQASNLSPRKQTILRYKKSDDGINERSLISEAKENLKNKKINSKTPESQCSKIDETMVSPQTGLDMDKKVTLFKHKSSRILVFDEQLNEKKTEIEKASSGRLLGHGEFEIFQLHNGDVTYLSCGPSFVYPLLPKLKILRIDFNQFILPLVNPERYWKISINSDDRYLIELLEKTLEENVKYRNLFFGTNQLSSTSICESIEQEITQNYANDNETKQTPDSEAIMNSSADSKKNEIPVAENAANYQFPIIFNEIPDSPPSAPLSPHNENITNVNLMTPTKNPHLLPGWSLKKKQSDQSINSAMASLDVNKDIETIAANNRVRRTDSKGIFGSDKVGAPLTLNQNQKVHHPKPKKFANSLNKNPIQFQNKTHKSQDNKSDSSMDSLLDEYEENIHTTKSITFNSRPPSRPMSVVSSFSRPQINYTRGSYFHGPIERDADDLTNSQCNETFENQEFPTTSLSEYNKTRNGGNSGFVKSRRSSRSELYTSESNWMEPSATAIESGHNRTMKPRNSVHDHVRPISNDVKQIYRSFTQRNLSQYTNDLRSDADSKSMKSQTRKVQPTFNPVKIRSPTMGSLHPKGSYANSVISGRTGYDSISRYNGINELPIPHSKSTRRDLDQHKLGNYKVKLNSSEVYKMISESRSNKNLNGIITASQDTKSQETKEKPQGTGGFASRLFGW</sequence>
<evidence type="ECO:0000313" key="8">
    <source>
        <dbReference type="Proteomes" id="UP000054251"/>
    </source>
</evidence>
<feature type="compositionally biased region" description="Polar residues" evidence="6">
    <location>
        <begin position="829"/>
        <end position="840"/>
    </location>
</feature>
<feature type="compositionally biased region" description="Basic residues" evidence="6">
    <location>
        <begin position="87"/>
        <end position="102"/>
    </location>
</feature>
<comment type="subcellular location">
    <subcellularLocation>
        <location evidence="2">Peroxisome membrane</location>
        <topology evidence="2">Peripheral membrane protein</topology>
    </subcellularLocation>
</comment>
<feature type="region of interest" description="Disordered" evidence="6">
    <location>
        <begin position="829"/>
        <end position="862"/>
    </location>
</feature>
<dbReference type="OrthoDB" id="4097008at2759"/>
<dbReference type="Pfam" id="PF12634">
    <property type="entry name" value="Inp1"/>
    <property type="match status" value="1"/>
</dbReference>
<dbReference type="GeneID" id="26839635"/>
<comment type="caution">
    <text evidence="7">The sequence shown here is derived from an EMBL/GenBank/DDBJ whole genome shotgun (WGS) entry which is preliminary data.</text>
</comment>
<keyword evidence="8" id="KW-1185">Reference proteome</keyword>
<evidence type="ECO:0000256" key="5">
    <source>
        <dbReference type="ARBA" id="ARBA00023136"/>
    </source>
</evidence>
<dbReference type="RefSeq" id="XP_015467719.1">
    <property type="nucleotide sequence ID" value="XM_015611456.1"/>
</dbReference>
<feature type="compositionally biased region" description="Polar residues" evidence="6">
    <location>
        <begin position="640"/>
        <end position="651"/>
    </location>
</feature>
<comment type="function">
    <text evidence="1">Required for peroxisome inheritance.</text>
</comment>
<evidence type="ECO:0000256" key="4">
    <source>
        <dbReference type="ARBA" id="ARBA00021397"/>
    </source>
</evidence>
<evidence type="ECO:0000256" key="6">
    <source>
        <dbReference type="SAM" id="MobiDB-lite"/>
    </source>
</evidence>
<feature type="region of interest" description="Disordered" evidence="6">
    <location>
        <begin position="147"/>
        <end position="168"/>
    </location>
</feature>
<feature type="compositionally biased region" description="Polar residues" evidence="6">
    <location>
        <begin position="25"/>
        <end position="35"/>
    </location>
</feature>
<dbReference type="GO" id="GO:0045033">
    <property type="term" value="P:peroxisome inheritance"/>
    <property type="evidence" value="ECO:0007669"/>
    <property type="project" value="InterPro"/>
</dbReference>
<evidence type="ECO:0000256" key="3">
    <source>
        <dbReference type="ARBA" id="ARBA00010707"/>
    </source>
</evidence>
<dbReference type="Proteomes" id="UP000054251">
    <property type="component" value="Unassembled WGS sequence"/>
</dbReference>
<feature type="region of interest" description="Disordered" evidence="6">
    <location>
        <begin position="640"/>
        <end position="672"/>
    </location>
</feature>
<dbReference type="GO" id="GO:0005780">
    <property type="term" value="C:extrinsic component of intraperoxisomal membrane"/>
    <property type="evidence" value="ECO:0007669"/>
    <property type="project" value="InterPro"/>
</dbReference>
<reference evidence="7 8" key="1">
    <citation type="submission" date="2015-11" db="EMBL/GenBank/DDBJ databases">
        <title>The genome of Debaryomyces fabryi.</title>
        <authorList>
            <person name="Tafer H."/>
            <person name="Lopandic K."/>
        </authorList>
    </citation>
    <scope>NUCLEOTIDE SEQUENCE [LARGE SCALE GENOMIC DNA]</scope>
    <source>
        <strain evidence="7 8">CBS 789</strain>
    </source>
</reference>
<comment type="similarity">
    <text evidence="3">Belongs to the INP1 family.</text>
</comment>
<dbReference type="EMBL" id="LMYN01000048">
    <property type="protein sequence ID" value="KSA01617.1"/>
    <property type="molecule type" value="Genomic_DNA"/>
</dbReference>
<accession>A0A0V1PZE3</accession>
<dbReference type="AlphaFoldDB" id="A0A0V1PZE3"/>
<evidence type="ECO:0000256" key="2">
    <source>
        <dbReference type="ARBA" id="ARBA00004421"/>
    </source>
</evidence>
<keyword evidence="5" id="KW-0472">Membrane</keyword>
<evidence type="ECO:0000256" key="1">
    <source>
        <dbReference type="ARBA" id="ARBA00003594"/>
    </source>
</evidence>
<proteinExistence type="inferred from homology"/>
<evidence type="ECO:0000313" key="7">
    <source>
        <dbReference type="EMBL" id="KSA01617.1"/>
    </source>
</evidence>
<gene>
    <name evidence="7" type="ORF">AC631_02626</name>
</gene>
<feature type="compositionally biased region" description="Basic and acidic residues" evidence="6">
    <location>
        <begin position="158"/>
        <end position="168"/>
    </location>
</feature>
<name>A0A0V1PZE3_9ASCO</name>
<feature type="region of interest" description="Disordered" evidence="6">
    <location>
        <begin position="1"/>
        <end position="120"/>
    </location>
</feature>
<feature type="compositionally biased region" description="Basic and acidic residues" evidence="6">
    <location>
        <begin position="46"/>
        <end position="73"/>
    </location>
</feature>
<dbReference type="InterPro" id="IPR024758">
    <property type="entry name" value="Inp1"/>
</dbReference>